<feature type="transmembrane region" description="Helical" evidence="1">
    <location>
        <begin position="48"/>
        <end position="69"/>
    </location>
</feature>
<evidence type="ECO:0008006" key="4">
    <source>
        <dbReference type="Google" id="ProtNLM"/>
    </source>
</evidence>
<dbReference type="EMBL" id="RAPQ01000014">
    <property type="protein sequence ID" value="RKD94571.1"/>
    <property type="molecule type" value="Genomic_DNA"/>
</dbReference>
<name>A0A419WGD4_9BACT</name>
<sequence>MENTIEIELSKKKLLFLLLGSAVFVALGILFVLNPASIQSDLFGNLEFIRIVGVVSLVFFGLCFVYIATKLFDSKVGLRIYENGIIDNSNATSVGLIDWEDITDIKTIQIASNKILLVETSKPEKYIERAKNGLISRAMKANYKMYGTPILITSNSLKIKYDDLEKLLMEEFGKRVK</sequence>
<evidence type="ECO:0000313" key="3">
    <source>
        <dbReference type="Proteomes" id="UP000284531"/>
    </source>
</evidence>
<gene>
    <name evidence="2" type="ORF">BXY64_4159</name>
</gene>
<dbReference type="Proteomes" id="UP000284531">
    <property type="component" value="Unassembled WGS sequence"/>
</dbReference>
<comment type="caution">
    <text evidence="2">The sequence shown here is derived from an EMBL/GenBank/DDBJ whole genome shotgun (WGS) entry which is preliminary data.</text>
</comment>
<feature type="transmembrane region" description="Helical" evidence="1">
    <location>
        <begin position="14"/>
        <end position="36"/>
    </location>
</feature>
<dbReference type="RefSeq" id="WP_120241874.1">
    <property type="nucleotide sequence ID" value="NZ_RAPQ01000014.1"/>
</dbReference>
<evidence type="ECO:0000313" key="2">
    <source>
        <dbReference type="EMBL" id="RKD94571.1"/>
    </source>
</evidence>
<evidence type="ECO:0000256" key="1">
    <source>
        <dbReference type="SAM" id="Phobius"/>
    </source>
</evidence>
<proteinExistence type="predicted"/>
<reference evidence="2 3" key="1">
    <citation type="submission" date="2018-09" db="EMBL/GenBank/DDBJ databases">
        <title>Genomic Encyclopedia of Archaeal and Bacterial Type Strains, Phase II (KMG-II): from individual species to whole genera.</title>
        <authorList>
            <person name="Goeker M."/>
        </authorList>
    </citation>
    <scope>NUCLEOTIDE SEQUENCE [LARGE SCALE GENOMIC DNA]</scope>
    <source>
        <strain evidence="2 3">DSM 21950</strain>
    </source>
</reference>
<keyword evidence="1" id="KW-0472">Membrane</keyword>
<keyword evidence="1" id="KW-0812">Transmembrane</keyword>
<accession>A0A419WGD4</accession>
<organism evidence="2 3">
    <name type="scientific">Marinifilum flexuosum</name>
    <dbReference type="NCBI Taxonomy" id="1117708"/>
    <lineage>
        <taxon>Bacteria</taxon>
        <taxon>Pseudomonadati</taxon>
        <taxon>Bacteroidota</taxon>
        <taxon>Bacteroidia</taxon>
        <taxon>Marinilabiliales</taxon>
        <taxon>Marinifilaceae</taxon>
    </lineage>
</organism>
<protein>
    <recommendedName>
        <fullName evidence="4">PH (Pleckstrin Homology) domain-containing protein</fullName>
    </recommendedName>
</protein>
<dbReference type="NCBIfam" id="NF041635">
    <property type="entry name" value="STM3941_fam"/>
    <property type="match status" value="1"/>
</dbReference>
<keyword evidence="3" id="KW-1185">Reference proteome</keyword>
<dbReference type="InterPro" id="IPR048136">
    <property type="entry name" value="STM3941-like"/>
</dbReference>
<dbReference type="AlphaFoldDB" id="A0A419WGD4"/>
<dbReference type="OrthoDB" id="6028159at2"/>
<keyword evidence="1" id="KW-1133">Transmembrane helix</keyword>